<reference evidence="2 3" key="1">
    <citation type="journal article" date="2002" name="Nature">
        <title>Genome sequence and comparative analysis of the model rodent malaria parasite Plasmodium yoelii yoelii.</title>
        <authorList>
            <person name="Carlton J.M."/>
            <person name="Angiuoli S.V."/>
            <person name="Suh B.B."/>
            <person name="Kooij T.W."/>
            <person name="Pertea M."/>
            <person name="Silva J.C."/>
            <person name="Ermolaeva M.D."/>
            <person name="Allen J.E."/>
            <person name="Selengut J.D."/>
            <person name="Koo H.L."/>
            <person name="Peterson J.D."/>
            <person name="Pop M."/>
            <person name="Kosack D.S."/>
            <person name="Shumway M.F."/>
            <person name="Bidwell S.L."/>
            <person name="Shallom S.J."/>
            <person name="van Aken S.E."/>
            <person name="Riedmuller S.B."/>
            <person name="Feldblyum T.V."/>
            <person name="Cho J.K."/>
            <person name="Quackenbush J."/>
            <person name="Sedegah M."/>
            <person name="Shoaibi A."/>
            <person name="Cummings L.M."/>
            <person name="Florens L."/>
            <person name="Yates J.R."/>
            <person name="Raine J.D."/>
            <person name="Sinden R.E."/>
            <person name="Harris M.A."/>
            <person name="Cunningham D.A."/>
            <person name="Preiser P.R."/>
            <person name="Bergman L.W."/>
            <person name="Vaidya A.B."/>
            <person name="van Lin L.H."/>
            <person name="Janse C.J."/>
            <person name="Waters A.P."/>
            <person name="Smith H.O."/>
            <person name="White O.R."/>
            <person name="Salzberg S.L."/>
            <person name="Venter J.C."/>
            <person name="Fraser C.M."/>
            <person name="Hoffman S.L."/>
            <person name="Gardner M.J."/>
            <person name="Carucci D.J."/>
        </authorList>
    </citation>
    <scope>NUCLEOTIDE SEQUENCE [LARGE SCALE GENOMIC DNA]</scope>
    <source>
        <strain evidence="2 3">17XNL</strain>
    </source>
</reference>
<protein>
    <submittedName>
        <fullName evidence="2">Uncharacterized protein</fullName>
    </submittedName>
</protein>
<proteinExistence type="predicted"/>
<feature type="transmembrane region" description="Helical" evidence="1">
    <location>
        <begin position="54"/>
        <end position="72"/>
    </location>
</feature>
<organism evidence="2 3">
    <name type="scientific">Plasmodium yoelii yoelii</name>
    <dbReference type="NCBI Taxonomy" id="73239"/>
    <lineage>
        <taxon>Eukaryota</taxon>
        <taxon>Sar</taxon>
        <taxon>Alveolata</taxon>
        <taxon>Apicomplexa</taxon>
        <taxon>Aconoidasida</taxon>
        <taxon>Haemosporida</taxon>
        <taxon>Plasmodiidae</taxon>
        <taxon>Plasmodium</taxon>
        <taxon>Plasmodium (Vinckeia)</taxon>
    </lineage>
</organism>
<dbReference type="Proteomes" id="UP000008553">
    <property type="component" value="Unassembled WGS sequence"/>
</dbReference>
<dbReference type="AlphaFoldDB" id="Q7RFR3"/>
<keyword evidence="1" id="KW-1133">Transmembrane helix</keyword>
<keyword evidence="1" id="KW-0812">Transmembrane</keyword>
<evidence type="ECO:0000313" key="2">
    <source>
        <dbReference type="EMBL" id="EAA16531.1"/>
    </source>
</evidence>
<keyword evidence="3" id="KW-1185">Reference proteome</keyword>
<evidence type="ECO:0000313" key="3">
    <source>
        <dbReference type="Proteomes" id="UP000008553"/>
    </source>
</evidence>
<dbReference type="PaxDb" id="73239-Q7RFR3"/>
<dbReference type="EMBL" id="AABL01001424">
    <property type="protein sequence ID" value="EAA16531.1"/>
    <property type="molecule type" value="Genomic_DNA"/>
</dbReference>
<dbReference type="InParanoid" id="Q7RFR3"/>
<keyword evidence="1" id="KW-0472">Membrane</keyword>
<evidence type="ECO:0000256" key="1">
    <source>
        <dbReference type="SAM" id="Phobius"/>
    </source>
</evidence>
<accession>Q7RFR3</accession>
<feature type="transmembrane region" description="Helical" evidence="1">
    <location>
        <begin position="12"/>
        <end position="33"/>
    </location>
</feature>
<gene>
    <name evidence="2" type="ORF">PY04640</name>
</gene>
<comment type="caution">
    <text evidence="2">The sequence shown here is derived from an EMBL/GenBank/DDBJ whole genome shotgun (WGS) entry which is preliminary data.</text>
</comment>
<sequence length="78" mass="9624">MLVSVMRPSIYYMHVYFLKCFVLFFEDFCLLIIPTNKTLTPKKYIWHKYKVSQNIFLNYLNYVKIIFSYWIFCDNTVL</sequence>
<name>Q7RFR3_PLAYO</name>